<dbReference type="Proteomes" id="UP000634660">
    <property type="component" value="Unassembled WGS sequence"/>
</dbReference>
<evidence type="ECO:0000313" key="1">
    <source>
        <dbReference type="EMBL" id="GGZ90466.1"/>
    </source>
</evidence>
<organism evidence="1 2">
    <name type="scientific">Streptomyces subrutilus</name>
    <dbReference type="NCBI Taxonomy" id="36818"/>
    <lineage>
        <taxon>Bacteria</taxon>
        <taxon>Bacillati</taxon>
        <taxon>Actinomycetota</taxon>
        <taxon>Actinomycetes</taxon>
        <taxon>Kitasatosporales</taxon>
        <taxon>Streptomycetaceae</taxon>
        <taxon>Streptomyces</taxon>
    </lineage>
</organism>
<protein>
    <submittedName>
        <fullName evidence="1">Uncharacterized protein</fullName>
    </submittedName>
</protein>
<dbReference type="EMBL" id="BMVX01000029">
    <property type="protein sequence ID" value="GGZ90466.1"/>
    <property type="molecule type" value="Genomic_DNA"/>
</dbReference>
<dbReference type="RefSeq" id="WP_189829085.1">
    <property type="nucleotide sequence ID" value="NZ_BMVX01000029.1"/>
</dbReference>
<accession>A0A918RB64</accession>
<reference evidence="1" key="1">
    <citation type="journal article" date="2014" name="Int. J. Syst. Evol. Microbiol.">
        <title>Complete genome sequence of Corynebacterium casei LMG S-19264T (=DSM 44701T), isolated from a smear-ripened cheese.</title>
        <authorList>
            <consortium name="US DOE Joint Genome Institute (JGI-PGF)"/>
            <person name="Walter F."/>
            <person name="Albersmeier A."/>
            <person name="Kalinowski J."/>
            <person name="Ruckert C."/>
        </authorList>
    </citation>
    <scope>NUCLEOTIDE SEQUENCE</scope>
    <source>
        <strain evidence="1">JCM 4834</strain>
    </source>
</reference>
<comment type="caution">
    <text evidence="1">The sequence shown here is derived from an EMBL/GenBank/DDBJ whole genome shotgun (WGS) entry which is preliminary data.</text>
</comment>
<evidence type="ECO:0000313" key="2">
    <source>
        <dbReference type="Proteomes" id="UP000634660"/>
    </source>
</evidence>
<dbReference type="AlphaFoldDB" id="A0A918RB64"/>
<reference evidence="1" key="2">
    <citation type="submission" date="2020-09" db="EMBL/GenBank/DDBJ databases">
        <authorList>
            <person name="Sun Q."/>
            <person name="Ohkuma M."/>
        </authorList>
    </citation>
    <scope>NUCLEOTIDE SEQUENCE</scope>
    <source>
        <strain evidence="1">JCM 4834</strain>
    </source>
</reference>
<gene>
    <name evidence="1" type="ORF">GCM10010371_58010</name>
</gene>
<name>A0A918RB64_9ACTN</name>
<sequence>MYSARSPAAGVASYSVVSSVGGVLHQRAADAAPAVAGRGVADGGEAADPAAVEGHVRARVAVRVRGAAAERLLVVLLGREHLAQGRVHRDLAHGEARGVDGHLEDGGGGEGAVQGLDGAGVLGAGRAVDDAVGGAGCGGHEIHGTQKIPRSNWLGQWTDGGAERAYIDWFTTSLE</sequence>
<proteinExistence type="predicted"/>